<dbReference type="VEuPathDB" id="FungiDB:CLCR_11031"/>
<evidence type="ECO:0000313" key="2">
    <source>
        <dbReference type="Proteomes" id="UP000094526"/>
    </source>
</evidence>
<accession>A0A1C1CZU7</accession>
<evidence type="ECO:0000313" key="1">
    <source>
        <dbReference type="EMBL" id="OCT54074.1"/>
    </source>
</evidence>
<gene>
    <name evidence="1" type="ORF">CLCR_11031</name>
</gene>
<keyword evidence="2" id="KW-1185">Reference proteome</keyword>
<dbReference type="AlphaFoldDB" id="A0A1C1CZU7"/>
<reference evidence="2" key="1">
    <citation type="submission" date="2015-07" db="EMBL/GenBank/DDBJ databases">
        <authorList>
            <person name="Teixeira M.M."/>
            <person name="Souza R.C."/>
            <person name="Almeida L.G."/>
            <person name="Vicente V.A."/>
            <person name="de Hoog S."/>
            <person name="Bocca A.L."/>
            <person name="de Almeida S.R."/>
            <person name="Vasconcelos A.T."/>
            <person name="Felipe M.S."/>
        </authorList>
    </citation>
    <scope>NUCLEOTIDE SEQUENCE [LARGE SCALE GENOMIC DNA]</scope>
    <source>
        <strain evidence="2">KSF</strain>
    </source>
</reference>
<name>A0A1C1CZU7_9EURO</name>
<protein>
    <submittedName>
        <fullName evidence="1">Uncharacterized protein</fullName>
    </submittedName>
</protein>
<sequence length="117" mass="12543">MPTPMNKGQPSRNNPYLACRATVLPLLYPVVVGESGDWSFGGASLSCVCRYRATTSRQSRRGRRTPVLAALGGMSKGAVISALGFAGCLRRLAATECAQTERQDTSWRSEAVAMFVS</sequence>
<comment type="caution">
    <text evidence="1">The sequence shown here is derived from an EMBL/GenBank/DDBJ whole genome shotgun (WGS) entry which is preliminary data.</text>
</comment>
<proteinExistence type="predicted"/>
<dbReference type="Proteomes" id="UP000094526">
    <property type="component" value="Unassembled WGS sequence"/>
</dbReference>
<organism evidence="1 2">
    <name type="scientific">Cladophialophora carrionii</name>
    <dbReference type="NCBI Taxonomy" id="86049"/>
    <lineage>
        <taxon>Eukaryota</taxon>
        <taxon>Fungi</taxon>
        <taxon>Dikarya</taxon>
        <taxon>Ascomycota</taxon>
        <taxon>Pezizomycotina</taxon>
        <taxon>Eurotiomycetes</taxon>
        <taxon>Chaetothyriomycetidae</taxon>
        <taxon>Chaetothyriales</taxon>
        <taxon>Herpotrichiellaceae</taxon>
        <taxon>Cladophialophora</taxon>
    </lineage>
</organism>
<dbReference type="EMBL" id="LGRB01000008">
    <property type="protein sequence ID" value="OCT54074.1"/>
    <property type="molecule type" value="Genomic_DNA"/>
</dbReference>